<dbReference type="InterPro" id="IPR003599">
    <property type="entry name" value="Ig_sub"/>
</dbReference>
<dbReference type="GO" id="GO:0050863">
    <property type="term" value="P:regulation of T cell activation"/>
    <property type="evidence" value="ECO:0007669"/>
    <property type="project" value="UniProtKB-ARBA"/>
</dbReference>
<keyword evidence="4" id="KW-1015">Disulfide bond</keyword>
<reference evidence="13" key="1">
    <citation type="journal article" date="2010" name="Mol. Cell. Proteomics">
        <title>Construction of a large extracellular protein interaction network and its resolution by spatiotemporal expression profiling.</title>
        <authorList>
            <person name="Martin S."/>
            <person name="Sollner C."/>
            <person name="Charoensawan V."/>
            <person name="Adryan B."/>
            <person name="Thisse B."/>
            <person name="Thisse C."/>
            <person name="Teichmann S."/>
            <person name="Wright G.J."/>
        </authorList>
    </citation>
    <scope>NUCLEOTIDE SEQUENCE</scope>
    <source>
        <strain evidence="13">Tuebingen</strain>
    </source>
</reference>
<protein>
    <submittedName>
        <fullName evidence="13">Uncharacterized protein LOC641563 isoform 1 precursor</fullName>
    </submittedName>
</protein>
<dbReference type="Proteomes" id="UP000000437">
    <property type="component" value="Chromosome 3"/>
</dbReference>
<keyword evidence="9" id="KW-1133">Transmembrane helix</keyword>
<sequence precursor="true">MKFICLLLLTACGIKDSRSEQYDVIGAAVAVFASVGDDVILPCSVKPNISVVDMIVEWRRSDLKDSLVHLYEDHEDRETEQNESYRGRTQLIHPELQRGNASLRLSSVKVSDEGRYKCIIGSESSKHEATVDLTVEALGWAPVITIDGFNPSGGLHLQCESEGWYPEPHLEWLDHEGVSLRPETTETHQKAGMFSIKHTIIVYHSDDKIHCRVKLKHHMLEAQIITSREVFKIWRTTAVLISVIVVFSGFAAMMFAVLLHKYRENSQLKIENKRLKQELDQLLQSQKTPEVTLDAGDSGKTCHTGPEDKEILVDNADP</sequence>
<reference evidence="13" key="2">
    <citation type="journal article" date="2010" name="Mol. Cell. Proteomics">
        <title>The impact of gene expression regulation on evolution of extracellular signaling pathways.</title>
        <authorList>
            <person name="Charoensawan V."/>
            <person name="Adryan B."/>
            <person name="Martin S."/>
            <person name="Sollner C."/>
            <person name="Thisse B."/>
            <person name="Thisse C."/>
            <person name="Wright G.J."/>
            <person name="Teichmann S.A."/>
        </authorList>
    </citation>
    <scope>NUCLEOTIDE SEQUENCE</scope>
    <source>
        <strain evidence="13">Tuebingen</strain>
    </source>
</reference>
<accession>A0A8M1N879</accession>
<dbReference type="InterPro" id="IPR053896">
    <property type="entry name" value="BTN3A2-like_Ig-C"/>
</dbReference>
<keyword evidence="3 9" id="KW-0472">Membrane</keyword>
<feature type="domain" description="Ig-like" evidence="11">
    <location>
        <begin position="36"/>
        <end position="134"/>
    </location>
</feature>
<dbReference type="InterPro" id="IPR013783">
    <property type="entry name" value="Ig-like_fold"/>
</dbReference>
<evidence type="ECO:0000313" key="14">
    <source>
        <dbReference type="ZFIN" id="ZDB-GENE-051127-9"/>
    </source>
</evidence>
<gene>
    <name evidence="13 14" type="ORF">zgc:123297</name>
</gene>
<feature type="signal peptide" evidence="10 13">
    <location>
        <begin position="1"/>
        <end position="19"/>
    </location>
</feature>
<dbReference type="SMART" id="SM00409">
    <property type="entry name" value="IG"/>
    <property type="match status" value="1"/>
</dbReference>
<keyword evidence="12" id="KW-1185">Reference proteome</keyword>
<dbReference type="AGR" id="ZFIN:ZDB-GENE-051127-9"/>
<dbReference type="GO" id="GO:1903037">
    <property type="term" value="P:regulation of leukocyte cell-cell adhesion"/>
    <property type="evidence" value="ECO:0007669"/>
    <property type="project" value="UniProtKB-ARBA"/>
</dbReference>
<dbReference type="KEGG" id="dre:641563"/>
<dbReference type="InterPro" id="IPR003598">
    <property type="entry name" value="Ig_sub2"/>
</dbReference>
<dbReference type="SMART" id="SM00408">
    <property type="entry name" value="IGc2"/>
    <property type="match status" value="1"/>
</dbReference>
<dbReference type="AlphaFoldDB" id="A0A8M1N879"/>
<evidence type="ECO:0000256" key="7">
    <source>
        <dbReference type="SAM" id="Coils"/>
    </source>
</evidence>
<keyword evidence="9" id="KW-0812">Transmembrane</keyword>
<proteinExistence type="predicted"/>
<evidence type="ECO:0000313" key="13">
    <source>
        <dbReference type="RefSeq" id="NP_001032650.2"/>
    </source>
</evidence>
<evidence type="ECO:0000256" key="1">
    <source>
        <dbReference type="ARBA" id="ARBA00004370"/>
    </source>
</evidence>
<feature type="transmembrane region" description="Helical" evidence="9">
    <location>
        <begin position="233"/>
        <end position="259"/>
    </location>
</feature>
<dbReference type="GO" id="GO:0016020">
    <property type="term" value="C:membrane"/>
    <property type="evidence" value="ECO:0007669"/>
    <property type="project" value="UniProtKB-SubCell"/>
</dbReference>
<keyword evidence="7" id="KW-0175">Coiled coil</keyword>
<name>A0A8M1N879_DANRE</name>
<keyword evidence="6" id="KW-0393">Immunoglobulin domain</keyword>
<dbReference type="ZFIN" id="ZDB-GENE-051127-9">
    <property type="gene designation" value="zgc:123297"/>
</dbReference>
<evidence type="ECO:0000259" key="11">
    <source>
        <dbReference type="PROSITE" id="PS50835"/>
    </source>
</evidence>
<feature type="region of interest" description="Disordered" evidence="8">
    <location>
        <begin position="288"/>
        <end position="318"/>
    </location>
</feature>
<dbReference type="PROSITE" id="PS50835">
    <property type="entry name" value="IG_LIKE"/>
    <property type="match status" value="2"/>
</dbReference>
<reference evidence="13" key="3">
    <citation type="submission" date="2025-08" db="UniProtKB">
        <authorList>
            <consortium name="RefSeq"/>
        </authorList>
    </citation>
    <scope>IDENTIFICATION</scope>
    <source>
        <strain evidence="13">Tuebingen</strain>
    </source>
</reference>
<dbReference type="RefSeq" id="NP_001032650.2">
    <property type="nucleotide sequence ID" value="NM_001037561.2"/>
</dbReference>
<dbReference type="PANTHER" id="PTHR24100">
    <property type="entry name" value="BUTYROPHILIN"/>
    <property type="match status" value="1"/>
</dbReference>
<feature type="domain" description="Ig-like" evidence="11">
    <location>
        <begin position="142"/>
        <end position="227"/>
    </location>
</feature>
<dbReference type="InterPro" id="IPR007110">
    <property type="entry name" value="Ig-like_dom"/>
</dbReference>
<dbReference type="Gene3D" id="2.60.40.10">
    <property type="entry name" value="Immunoglobulins"/>
    <property type="match status" value="2"/>
</dbReference>
<evidence type="ECO:0000313" key="12">
    <source>
        <dbReference type="Proteomes" id="UP000000437"/>
    </source>
</evidence>
<dbReference type="Pfam" id="PF07686">
    <property type="entry name" value="V-set"/>
    <property type="match status" value="1"/>
</dbReference>
<dbReference type="InterPro" id="IPR036179">
    <property type="entry name" value="Ig-like_dom_sf"/>
</dbReference>
<dbReference type="SUPFAM" id="SSF48726">
    <property type="entry name" value="Immunoglobulin"/>
    <property type="match status" value="2"/>
</dbReference>
<feature type="chain" id="PRO_5035034405" evidence="10 13">
    <location>
        <begin position="20"/>
        <end position="318"/>
    </location>
</feature>
<dbReference type="PANTHER" id="PTHR24100:SF151">
    <property type="entry name" value="ICOS LIGAND"/>
    <property type="match status" value="1"/>
</dbReference>
<organism evidence="12 13">
    <name type="scientific">Danio rerio</name>
    <name type="common">Zebrafish</name>
    <name type="synonym">Brachydanio rerio</name>
    <dbReference type="NCBI Taxonomy" id="7955"/>
    <lineage>
        <taxon>Eukaryota</taxon>
        <taxon>Metazoa</taxon>
        <taxon>Chordata</taxon>
        <taxon>Craniata</taxon>
        <taxon>Vertebrata</taxon>
        <taxon>Euteleostomi</taxon>
        <taxon>Actinopterygii</taxon>
        <taxon>Neopterygii</taxon>
        <taxon>Teleostei</taxon>
        <taxon>Ostariophysi</taxon>
        <taxon>Cypriniformes</taxon>
        <taxon>Danionidae</taxon>
        <taxon>Danioninae</taxon>
        <taxon>Danio</taxon>
    </lineage>
</organism>
<feature type="coiled-coil region" evidence="7">
    <location>
        <begin position="258"/>
        <end position="285"/>
    </location>
</feature>
<evidence type="ECO:0000256" key="5">
    <source>
        <dbReference type="ARBA" id="ARBA00023180"/>
    </source>
</evidence>
<dbReference type="InterPro" id="IPR013106">
    <property type="entry name" value="Ig_V-set"/>
</dbReference>
<evidence type="ECO:0000256" key="8">
    <source>
        <dbReference type="SAM" id="MobiDB-lite"/>
    </source>
</evidence>
<dbReference type="FunFam" id="2.60.40.10:FF:000142">
    <property type="entry name" value="V-set domain-containing T-cell activation inhibitor 1"/>
    <property type="match status" value="1"/>
</dbReference>
<evidence type="ECO:0000256" key="9">
    <source>
        <dbReference type="SAM" id="Phobius"/>
    </source>
</evidence>
<evidence type="ECO:0000256" key="2">
    <source>
        <dbReference type="ARBA" id="ARBA00022729"/>
    </source>
</evidence>
<evidence type="ECO:0000256" key="4">
    <source>
        <dbReference type="ARBA" id="ARBA00023157"/>
    </source>
</evidence>
<dbReference type="FunFam" id="2.60.40.10:FF:002319">
    <property type="entry name" value="Zgc:162154"/>
    <property type="match status" value="1"/>
</dbReference>
<keyword evidence="5" id="KW-0325">Glycoprotein</keyword>
<evidence type="ECO:0000256" key="3">
    <source>
        <dbReference type="ARBA" id="ARBA00023136"/>
    </source>
</evidence>
<dbReference type="Pfam" id="PF22705">
    <property type="entry name" value="C2-set_3"/>
    <property type="match status" value="1"/>
</dbReference>
<evidence type="ECO:0000256" key="6">
    <source>
        <dbReference type="ARBA" id="ARBA00023319"/>
    </source>
</evidence>
<dbReference type="GeneID" id="641563"/>
<keyword evidence="2 10" id="KW-0732">Signal</keyword>
<dbReference type="InterPro" id="IPR050504">
    <property type="entry name" value="IgSF_BTN/MOG"/>
</dbReference>
<evidence type="ECO:0000256" key="10">
    <source>
        <dbReference type="SAM" id="SignalP"/>
    </source>
</evidence>
<comment type="subcellular location">
    <subcellularLocation>
        <location evidence="1">Membrane</location>
    </subcellularLocation>
</comment>
<dbReference type="SMART" id="SM00406">
    <property type="entry name" value="IGv"/>
    <property type="match status" value="1"/>
</dbReference>